<evidence type="ECO:0000313" key="3">
    <source>
        <dbReference type="Proteomes" id="UP000799118"/>
    </source>
</evidence>
<reference evidence="2" key="1">
    <citation type="journal article" date="2019" name="Environ. Microbiol.">
        <title>Fungal ecological strategies reflected in gene transcription - a case study of two litter decomposers.</title>
        <authorList>
            <person name="Barbi F."/>
            <person name="Kohler A."/>
            <person name="Barry K."/>
            <person name="Baskaran P."/>
            <person name="Daum C."/>
            <person name="Fauchery L."/>
            <person name="Ihrmark K."/>
            <person name="Kuo A."/>
            <person name="LaButti K."/>
            <person name="Lipzen A."/>
            <person name="Morin E."/>
            <person name="Grigoriev I.V."/>
            <person name="Henrissat B."/>
            <person name="Lindahl B."/>
            <person name="Martin F."/>
        </authorList>
    </citation>
    <scope>NUCLEOTIDE SEQUENCE</scope>
    <source>
        <strain evidence="2">JB14</strain>
    </source>
</reference>
<keyword evidence="3" id="KW-1185">Reference proteome</keyword>
<proteinExistence type="predicted"/>
<dbReference type="AlphaFoldDB" id="A0A6A4I5S1"/>
<gene>
    <name evidence="2" type="ORF">BT96DRAFT_916215</name>
</gene>
<feature type="region of interest" description="Disordered" evidence="1">
    <location>
        <begin position="65"/>
        <end position="85"/>
    </location>
</feature>
<accession>A0A6A4I5S1</accession>
<organism evidence="2 3">
    <name type="scientific">Gymnopus androsaceus JB14</name>
    <dbReference type="NCBI Taxonomy" id="1447944"/>
    <lineage>
        <taxon>Eukaryota</taxon>
        <taxon>Fungi</taxon>
        <taxon>Dikarya</taxon>
        <taxon>Basidiomycota</taxon>
        <taxon>Agaricomycotina</taxon>
        <taxon>Agaricomycetes</taxon>
        <taxon>Agaricomycetidae</taxon>
        <taxon>Agaricales</taxon>
        <taxon>Marasmiineae</taxon>
        <taxon>Omphalotaceae</taxon>
        <taxon>Gymnopus</taxon>
    </lineage>
</organism>
<protein>
    <submittedName>
        <fullName evidence="2">Uncharacterized protein</fullName>
    </submittedName>
</protein>
<sequence length="85" mass="9301">MRARSGVGRTVFVGSLGRAWNASLAWVLLGCQSWSEKRRDRRDGAARVLKGPADELEVEVAGRTNRKTGISSTQSRMDFGMDSTS</sequence>
<evidence type="ECO:0000256" key="1">
    <source>
        <dbReference type="SAM" id="MobiDB-lite"/>
    </source>
</evidence>
<evidence type="ECO:0000313" key="2">
    <source>
        <dbReference type="EMBL" id="KAE9405260.1"/>
    </source>
</evidence>
<name>A0A6A4I5S1_9AGAR</name>
<dbReference type="Proteomes" id="UP000799118">
    <property type="component" value="Unassembled WGS sequence"/>
</dbReference>
<dbReference type="EMBL" id="ML769410">
    <property type="protein sequence ID" value="KAE9405260.1"/>
    <property type="molecule type" value="Genomic_DNA"/>
</dbReference>
<dbReference type="PROSITE" id="PS51257">
    <property type="entry name" value="PROKAR_LIPOPROTEIN"/>
    <property type="match status" value="1"/>
</dbReference>
<feature type="non-terminal residue" evidence="2">
    <location>
        <position position="85"/>
    </location>
</feature>
<feature type="compositionally biased region" description="Polar residues" evidence="1">
    <location>
        <begin position="67"/>
        <end position="85"/>
    </location>
</feature>